<evidence type="ECO:0008006" key="8">
    <source>
        <dbReference type="Google" id="ProtNLM"/>
    </source>
</evidence>
<dbReference type="Proteomes" id="UP001291623">
    <property type="component" value="Unassembled WGS sequence"/>
</dbReference>
<dbReference type="AlphaFoldDB" id="A0AAE1RPD3"/>
<keyword evidence="2" id="KW-0963">Cytoplasm</keyword>
<dbReference type="GO" id="GO:0005730">
    <property type="term" value="C:nucleolus"/>
    <property type="evidence" value="ECO:0007669"/>
    <property type="project" value="TreeGrafter"/>
</dbReference>
<evidence type="ECO:0000256" key="4">
    <source>
        <dbReference type="ARBA" id="ARBA00022759"/>
    </source>
</evidence>
<dbReference type="GO" id="GO:0016891">
    <property type="term" value="F:RNA endonuclease activity producing 5'-phosphomonoesters, hydrolytic mechanism"/>
    <property type="evidence" value="ECO:0007669"/>
    <property type="project" value="TreeGrafter"/>
</dbReference>
<evidence type="ECO:0000256" key="3">
    <source>
        <dbReference type="ARBA" id="ARBA00022722"/>
    </source>
</evidence>
<dbReference type="GO" id="GO:0006281">
    <property type="term" value="P:DNA repair"/>
    <property type="evidence" value="ECO:0007669"/>
    <property type="project" value="InterPro"/>
</dbReference>
<keyword evidence="4" id="KW-0255">Endonuclease</keyword>
<comment type="subcellular location">
    <subcellularLocation>
        <location evidence="1">Cytoplasm</location>
    </subcellularLocation>
</comment>
<dbReference type="Pfam" id="PF04493">
    <property type="entry name" value="Endonuclease_5"/>
    <property type="match status" value="1"/>
</dbReference>
<evidence type="ECO:0000313" key="7">
    <source>
        <dbReference type="Proteomes" id="UP001291623"/>
    </source>
</evidence>
<accession>A0AAE1RPD3</accession>
<evidence type="ECO:0000256" key="2">
    <source>
        <dbReference type="ARBA" id="ARBA00022490"/>
    </source>
</evidence>
<dbReference type="PANTHER" id="PTHR28511">
    <property type="entry name" value="ENDONUCLEASE V"/>
    <property type="match status" value="1"/>
</dbReference>
<sequence>MKMSHLVHTSQDGCRIVEIMNNAKEPSSSECNCPTEQMDWLSVQDSLKGQLITEDVNIFASVVIFERPDRVRSAYTLPSPHPTWWDFAGVQDSIKGQLITEDLRVQDSLKGQLITEDDFKWRLPTREKEGSCEILKYVGGVDLSFSKDDSSIACGTLVVLDLQTLKVVYEDSSIVRLQIPYIPGFLAFREAPVLLELLDKMKNNAHCFYPQLLMVDGNGLLHPRGKFCCYLKLEKRREFLSFGLACHIGVLVDLPTVGVGKNLHHVDGLTQSRVRELLQAADSPENVLPLIGDSGYTWGAAMRSSQGSLKPIFISLGHRISLTTAIEIVRMTCRFRVPEPIRQADIRSRERLRNNQ</sequence>
<dbReference type="Gene3D" id="3.30.2170.10">
    <property type="entry name" value="archaeoglobus fulgidus dsm 4304 superfamily"/>
    <property type="match status" value="1"/>
</dbReference>
<keyword evidence="5" id="KW-0378">Hydrolase</keyword>
<gene>
    <name evidence="6" type="ORF">RND71_027016</name>
</gene>
<comment type="caution">
    <text evidence="6">The sequence shown here is derived from an EMBL/GenBank/DDBJ whole genome shotgun (WGS) entry which is preliminary data.</text>
</comment>
<reference evidence="6" key="1">
    <citation type="submission" date="2023-12" db="EMBL/GenBank/DDBJ databases">
        <title>Genome assembly of Anisodus tanguticus.</title>
        <authorList>
            <person name="Wang Y.-J."/>
        </authorList>
    </citation>
    <scope>NUCLEOTIDE SEQUENCE</scope>
    <source>
        <strain evidence="6">KB-2021</strain>
        <tissue evidence="6">Leaf</tissue>
    </source>
</reference>
<dbReference type="CDD" id="cd06559">
    <property type="entry name" value="Endonuclease_V"/>
    <property type="match status" value="1"/>
</dbReference>
<organism evidence="6 7">
    <name type="scientific">Anisodus tanguticus</name>
    <dbReference type="NCBI Taxonomy" id="243964"/>
    <lineage>
        <taxon>Eukaryota</taxon>
        <taxon>Viridiplantae</taxon>
        <taxon>Streptophyta</taxon>
        <taxon>Embryophyta</taxon>
        <taxon>Tracheophyta</taxon>
        <taxon>Spermatophyta</taxon>
        <taxon>Magnoliopsida</taxon>
        <taxon>eudicotyledons</taxon>
        <taxon>Gunneridae</taxon>
        <taxon>Pentapetalae</taxon>
        <taxon>asterids</taxon>
        <taxon>lamiids</taxon>
        <taxon>Solanales</taxon>
        <taxon>Solanaceae</taxon>
        <taxon>Solanoideae</taxon>
        <taxon>Hyoscyameae</taxon>
        <taxon>Anisodus</taxon>
    </lineage>
</organism>
<dbReference type="FunFam" id="3.30.2170.10:FF:000005">
    <property type="entry name" value="Predicted protein"/>
    <property type="match status" value="1"/>
</dbReference>
<evidence type="ECO:0000256" key="1">
    <source>
        <dbReference type="ARBA" id="ARBA00004496"/>
    </source>
</evidence>
<keyword evidence="7" id="KW-1185">Reference proteome</keyword>
<dbReference type="InterPro" id="IPR007581">
    <property type="entry name" value="Endonuclease-V"/>
</dbReference>
<dbReference type="GO" id="GO:0005737">
    <property type="term" value="C:cytoplasm"/>
    <property type="evidence" value="ECO:0007669"/>
    <property type="project" value="UniProtKB-SubCell"/>
</dbReference>
<proteinExistence type="predicted"/>
<dbReference type="EMBL" id="JAVYJV010000014">
    <property type="protein sequence ID" value="KAK4354822.1"/>
    <property type="molecule type" value="Genomic_DNA"/>
</dbReference>
<evidence type="ECO:0000256" key="5">
    <source>
        <dbReference type="ARBA" id="ARBA00022801"/>
    </source>
</evidence>
<name>A0AAE1RPD3_9SOLA</name>
<evidence type="ECO:0000313" key="6">
    <source>
        <dbReference type="EMBL" id="KAK4354822.1"/>
    </source>
</evidence>
<protein>
    <recommendedName>
        <fullName evidence="8">Endonuclease V</fullName>
    </recommendedName>
</protein>
<dbReference type="PANTHER" id="PTHR28511:SF1">
    <property type="entry name" value="ENDONUCLEASE V"/>
    <property type="match status" value="1"/>
</dbReference>
<keyword evidence="3" id="KW-0540">Nuclease</keyword>
<dbReference type="GO" id="GO:0003727">
    <property type="term" value="F:single-stranded RNA binding"/>
    <property type="evidence" value="ECO:0007669"/>
    <property type="project" value="TreeGrafter"/>
</dbReference>